<reference evidence="3" key="1">
    <citation type="submission" date="2018-01" db="EMBL/GenBank/DDBJ databases">
        <authorList>
            <person name="Alioto T."/>
            <person name="Alioto T."/>
        </authorList>
    </citation>
    <scope>NUCLEOTIDE SEQUENCE [LARGE SCALE GENOMIC DNA]</scope>
</reference>
<dbReference type="OrthoDB" id="7587145at2759"/>
<dbReference type="Proteomes" id="UP000268350">
    <property type="component" value="Unassembled WGS sequence"/>
</dbReference>
<sequence>MWNQSKVHAYLLLTIVASNCLLMTYAFPQQEVYQRQHQLSQSPVYRGEESARKFAVKPNASKKVALDDIEDDLENNQLQETVGGPGGFTWSNMLSTVMTMFFNGAVNAPSKSDDVDSSIGLGGSPWANVISMGKSHSVPMTDPTSYCTSLGLRIINTLLGGGAPSDGIDKVDNGGSPMQGILVAVMSAVLGSRDPDQVNSMAKQAGEFIQIVMNLLDALKTSFSHRSLTARSLGKRDSVSDAVVAGISLMKGYVRTYRNSEDKCTQRYMCDANTECVREIGGSSIFCQLGSYATSYVLGRSSGGSFEELYDAGRRGRSGFDCRQMYLECNEV</sequence>
<keyword evidence="1" id="KW-1133">Transmembrane helix</keyword>
<evidence type="ECO:0000313" key="3">
    <source>
        <dbReference type="Proteomes" id="UP000268350"/>
    </source>
</evidence>
<keyword evidence="1" id="KW-0812">Transmembrane</keyword>
<evidence type="ECO:0000256" key="1">
    <source>
        <dbReference type="SAM" id="Phobius"/>
    </source>
</evidence>
<dbReference type="EMBL" id="OUUW01000008">
    <property type="protein sequence ID" value="SPP84460.1"/>
    <property type="molecule type" value="Genomic_DNA"/>
</dbReference>
<dbReference type="OMA" id="QRKVHAC"/>
<keyword evidence="1" id="KW-0472">Membrane</keyword>
<dbReference type="STRING" id="7266.A0A3B0K8N1"/>
<protein>
    <submittedName>
        <fullName evidence="2">Uncharacterized protein</fullName>
    </submittedName>
</protein>
<organism evidence="2 3">
    <name type="scientific">Drosophila guanche</name>
    <name type="common">Fruit fly</name>
    <dbReference type="NCBI Taxonomy" id="7266"/>
    <lineage>
        <taxon>Eukaryota</taxon>
        <taxon>Metazoa</taxon>
        <taxon>Ecdysozoa</taxon>
        <taxon>Arthropoda</taxon>
        <taxon>Hexapoda</taxon>
        <taxon>Insecta</taxon>
        <taxon>Pterygota</taxon>
        <taxon>Neoptera</taxon>
        <taxon>Endopterygota</taxon>
        <taxon>Diptera</taxon>
        <taxon>Brachycera</taxon>
        <taxon>Muscomorpha</taxon>
        <taxon>Ephydroidea</taxon>
        <taxon>Drosophilidae</taxon>
        <taxon>Drosophila</taxon>
        <taxon>Sophophora</taxon>
    </lineage>
</organism>
<dbReference type="AlphaFoldDB" id="A0A3B0K8N1"/>
<accession>A0A3B0K8N1</accession>
<dbReference type="PANTHER" id="PTHR41158">
    <property type="entry name" value="AGAP010294-PA"/>
    <property type="match status" value="1"/>
</dbReference>
<gene>
    <name evidence="2" type="ORF">DGUA_6G017054</name>
</gene>
<feature type="transmembrane region" description="Helical" evidence="1">
    <location>
        <begin position="7"/>
        <end position="27"/>
    </location>
</feature>
<evidence type="ECO:0000313" key="2">
    <source>
        <dbReference type="EMBL" id="SPP84460.1"/>
    </source>
</evidence>
<keyword evidence="3" id="KW-1185">Reference proteome</keyword>
<name>A0A3B0K8N1_DROGU</name>
<dbReference type="PANTHER" id="PTHR41158:SF2">
    <property type="entry name" value="AGAP010294-PA"/>
    <property type="match status" value="1"/>
</dbReference>
<proteinExistence type="predicted"/>